<dbReference type="HOGENOM" id="CLU_3117256_0_0_10"/>
<name>F8X3U7_9BACT</name>
<dbReference type="AlphaFoldDB" id="F8X3U7"/>
<dbReference type="EMBL" id="ADLW01000016">
    <property type="protein sequence ID" value="EGK05236.1"/>
    <property type="molecule type" value="Genomic_DNA"/>
</dbReference>
<comment type="caution">
    <text evidence="1">The sequence shown here is derived from an EMBL/GenBank/DDBJ whole genome shotgun (WGS) entry which is preliminary data.</text>
</comment>
<accession>F8X3U7</accession>
<evidence type="ECO:0000313" key="1">
    <source>
        <dbReference type="EMBL" id="EGK05236.1"/>
    </source>
</evidence>
<dbReference type="Proteomes" id="UP000006420">
    <property type="component" value="Unassembled WGS sequence"/>
</dbReference>
<dbReference type="STRING" id="742767.HMPREF9456_02906"/>
<sequence>MLPHIWLSLFHMLPNRYLRYIERIINTDNKLFRQKNDGLAQITLSSSLGS</sequence>
<evidence type="ECO:0000313" key="2">
    <source>
        <dbReference type="Proteomes" id="UP000006420"/>
    </source>
</evidence>
<proteinExistence type="predicted"/>
<keyword evidence="2" id="KW-1185">Reference proteome</keyword>
<reference evidence="1 2" key="1">
    <citation type="submission" date="2011-04" db="EMBL/GenBank/DDBJ databases">
        <title>The Genome Sequence of Dysgonomonas mossii DSM 22836.</title>
        <authorList>
            <consortium name="The Broad Institute Genome Sequencing Platform"/>
            <person name="Earl A."/>
            <person name="Ward D."/>
            <person name="Feldgarden M."/>
            <person name="Gevers D."/>
            <person name="Pudlo N."/>
            <person name="Martens E."/>
            <person name="Allen-Vercoe E."/>
            <person name="Young S.K."/>
            <person name="Zeng Q."/>
            <person name="Gargeya S."/>
            <person name="Fitzgerald M."/>
            <person name="Haas B."/>
            <person name="Abouelleil A."/>
            <person name="Alvarado L."/>
            <person name="Arachchi H.M."/>
            <person name="Berlin A."/>
            <person name="Brown A."/>
            <person name="Chapman S.B."/>
            <person name="Chen Z."/>
            <person name="Dunbar C."/>
            <person name="Freedman E."/>
            <person name="Gearin G."/>
            <person name="Gellesch M."/>
            <person name="Goldberg J."/>
            <person name="Griggs A."/>
            <person name="Gujja S."/>
            <person name="Heiman D."/>
            <person name="Howarth C."/>
            <person name="Larson L."/>
            <person name="Lui A."/>
            <person name="MacDonald P.J.P."/>
            <person name="Mehta T."/>
            <person name="Montmayeur A."/>
            <person name="Murphy C."/>
            <person name="Neiman D."/>
            <person name="Pearson M."/>
            <person name="Priest M."/>
            <person name="Roberts A."/>
            <person name="Saif S."/>
            <person name="Shea T."/>
            <person name="Shenoy N."/>
            <person name="Sisk P."/>
            <person name="Stolte C."/>
            <person name="Sykes S."/>
            <person name="Yandava C."/>
            <person name="Wortman J."/>
            <person name="Nusbaum C."/>
            <person name="Birren B."/>
        </authorList>
    </citation>
    <scope>NUCLEOTIDE SEQUENCE [LARGE SCALE GENOMIC DNA]</scope>
    <source>
        <strain evidence="1 2">DSM 22836</strain>
    </source>
</reference>
<gene>
    <name evidence="1" type="ORF">HMPREF9456_02906</name>
</gene>
<organism evidence="1 2">
    <name type="scientific">Dysgonomonas mossii DSM 22836</name>
    <dbReference type="NCBI Taxonomy" id="742767"/>
    <lineage>
        <taxon>Bacteria</taxon>
        <taxon>Pseudomonadati</taxon>
        <taxon>Bacteroidota</taxon>
        <taxon>Bacteroidia</taxon>
        <taxon>Bacteroidales</taxon>
        <taxon>Dysgonomonadaceae</taxon>
        <taxon>Dysgonomonas</taxon>
    </lineage>
</organism>
<protein>
    <submittedName>
        <fullName evidence="1">Uncharacterized protein</fullName>
    </submittedName>
</protein>